<accession>A0A1U7LPS0</accession>
<dbReference type="EMBL" id="LXFE01000693">
    <property type="protein sequence ID" value="OLL24666.1"/>
    <property type="molecule type" value="Genomic_DNA"/>
</dbReference>
<evidence type="ECO:0000313" key="4">
    <source>
        <dbReference type="Proteomes" id="UP000186594"/>
    </source>
</evidence>
<evidence type="ECO:0000313" key="3">
    <source>
        <dbReference type="EMBL" id="OLL24666.1"/>
    </source>
</evidence>
<protein>
    <submittedName>
        <fullName evidence="3">Uncharacterized protein</fullName>
    </submittedName>
</protein>
<feature type="signal peptide" evidence="2">
    <location>
        <begin position="1"/>
        <end position="19"/>
    </location>
</feature>
<feature type="region of interest" description="Disordered" evidence="1">
    <location>
        <begin position="156"/>
        <end position="188"/>
    </location>
</feature>
<organism evidence="3 4">
    <name type="scientific">Neolecta irregularis (strain DAH-3)</name>
    <dbReference type="NCBI Taxonomy" id="1198029"/>
    <lineage>
        <taxon>Eukaryota</taxon>
        <taxon>Fungi</taxon>
        <taxon>Dikarya</taxon>
        <taxon>Ascomycota</taxon>
        <taxon>Taphrinomycotina</taxon>
        <taxon>Neolectales</taxon>
        <taxon>Neolectaceae</taxon>
        <taxon>Neolecta</taxon>
    </lineage>
</organism>
<feature type="compositionally biased region" description="Low complexity" evidence="1">
    <location>
        <begin position="164"/>
        <end position="181"/>
    </location>
</feature>
<proteinExistence type="predicted"/>
<sequence length="188" mass="20289">MKFLNISFAVFTLFISVFAAPIDSDESNDYGYDCMDCADHALEVCTTVKQQITSFSLTVDYSSSNSPFGSYEDLDINQVSSQVSSLFEQCNTEILKASSRTDSFGFSEDKVHALRGILVATVDSAKDIAKSLKRIGRGEDAKAFVRAVKPQVKGAKKSYHQAASTSSSISNTSSSTQITSTKNAQSAV</sequence>
<name>A0A1U7LPS0_NEOID</name>
<keyword evidence="4" id="KW-1185">Reference proteome</keyword>
<evidence type="ECO:0000256" key="2">
    <source>
        <dbReference type="SAM" id="SignalP"/>
    </source>
</evidence>
<evidence type="ECO:0000256" key="1">
    <source>
        <dbReference type="SAM" id="MobiDB-lite"/>
    </source>
</evidence>
<gene>
    <name evidence="3" type="ORF">NEOLI_003207</name>
</gene>
<comment type="caution">
    <text evidence="3">The sequence shown here is derived from an EMBL/GenBank/DDBJ whole genome shotgun (WGS) entry which is preliminary data.</text>
</comment>
<keyword evidence="2" id="KW-0732">Signal</keyword>
<reference evidence="3 4" key="1">
    <citation type="submission" date="2016-04" db="EMBL/GenBank/DDBJ databases">
        <title>Evolutionary innovation and constraint leading to complex multicellularity in the Ascomycota.</title>
        <authorList>
            <person name="Cisse O."/>
            <person name="Nguyen A."/>
            <person name="Hewitt D.A."/>
            <person name="Jedd G."/>
            <person name="Stajich J.E."/>
        </authorList>
    </citation>
    <scope>NUCLEOTIDE SEQUENCE [LARGE SCALE GENOMIC DNA]</scope>
    <source>
        <strain evidence="3 4">DAH-3</strain>
    </source>
</reference>
<dbReference type="AlphaFoldDB" id="A0A1U7LPS0"/>
<feature type="chain" id="PRO_5013341506" evidence="2">
    <location>
        <begin position="20"/>
        <end position="188"/>
    </location>
</feature>
<dbReference type="Proteomes" id="UP000186594">
    <property type="component" value="Unassembled WGS sequence"/>
</dbReference>